<dbReference type="InterPro" id="IPR041482">
    <property type="entry name" value="LSDAT_prok"/>
</dbReference>
<evidence type="ECO:0000313" key="4">
    <source>
        <dbReference type="Proteomes" id="UP000239494"/>
    </source>
</evidence>
<dbReference type="AlphaFoldDB" id="A0A2T0SMD2"/>
<comment type="caution">
    <text evidence="3">The sequence shown here is derived from an EMBL/GenBank/DDBJ whole genome shotgun (WGS) entry which is preliminary data.</text>
</comment>
<protein>
    <recommendedName>
        <fullName evidence="2">LSDAT prokaryote domain-containing protein</fullName>
    </recommendedName>
</protein>
<feature type="transmembrane region" description="Helical" evidence="1">
    <location>
        <begin position="296"/>
        <end position="317"/>
    </location>
</feature>
<dbReference type="Pfam" id="PF18171">
    <property type="entry name" value="LSDAT_prok"/>
    <property type="match status" value="1"/>
</dbReference>
<dbReference type="Proteomes" id="UP000239494">
    <property type="component" value="Unassembled WGS sequence"/>
</dbReference>
<keyword evidence="1" id="KW-0472">Membrane</keyword>
<dbReference type="RefSeq" id="WP_106194771.1">
    <property type="nucleotide sequence ID" value="NZ_PVTF01000016.1"/>
</dbReference>
<evidence type="ECO:0000259" key="2">
    <source>
        <dbReference type="Pfam" id="PF18171"/>
    </source>
</evidence>
<feature type="transmembrane region" description="Helical" evidence="1">
    <location>
        <begin position="323"/>
        <end position="341"/>
    </location>
</feature>
<organism evidence="3 4">
    <name type="scientific">Umezawaea tangerina</name>
    <dbReference type="NCBI Taxonomy" id="84725"/>
    <lineage>
        <taxon>Bacteria</taxon>
        <taxon>Bacillati</taxon>
        <taxon>Actinomycetota</taxon>
        <taxon>Actinomycetes</taxon>
        <taxon>Pseudonocardiales</taxon>
        <taxon>Pseudonocardiaceae</taxon>
        <taxon>Umezawaea</taxon>
    </lineage>
</organism>
<sequence>MPTADGPRVKRLAHPDANIKARSLGVSRGRPVIALFSSGDSLSTELGSQVLPLLRRVVTGRDAVFVTAGADVGVVHLLGVALEAVEGKLPPFVAVAPSGKVVAGEDKPSEGELSLNPNHDVAVLVPGKNWGEETPALFRTIDAITGKRGKAIALLIGGAELARDQLTAHLGGDRPLVVVAGTGGLADEISSGTLSEDDDLAVLIRSGSVAVVHVDEGPERVVAALDSFIGGPPAAPLTIFPKLRYRAPEPVPIIDPGFVVEYPLLADSIHEANRVIAPAFHECEAAAGRERNHARLLIVLAIAAGFTTVSFGALQAWLGTEPWPGVLVAVAGALAAALVAISRRYEASQDDLSAAGRAESLRALYFDHLAAPLPTSDADREERLRELANAVARYRHEPVTP</sequence>
<keyword evidence="1" id="KW-1133">Transmembrane helix</keyword>
<keyword evidence="1" id="KW-0812">Transmembrane</keyword>
<keyword evidence="4" id="KW-1185">Reference proteome</keyword>
<evidence type="ECO:0000313" key="3">
    <source>
        <dbReference type="EMBL" id="PRY34572.1"/>
    </source>
</evidence>
<gene>
    <name evidence="3" type="ORF">CLV43_11679</name>
</gene>
<accession>A0A2T0SMD2</accession>
<dbReference type="OrthoDB" id="3655424at2"/>
<name>A0A2T0SMD2_9PSEU</name>
<proteinExistence type="predicted"/>
<feature type="domain" description="LSDAT prokaryote" evidence="2">
    <location>
        <begin position="30"/>
        <end position="223"/>
    </location>
</feature>
<dbReference type="EMBL" id="PVTF01000016">
    <property type="protein sequence ID" value="PRY34572.1"/>
    <property type="molecule type" value="Genomic_DNA"/>
</dbReference>
<reference evidence="3 4" key="1">
    <citation type="submission" date="2018-03" db="EMBL/GenBank/DDBJ databases">
        <title>Genomic Encyclopedia of Archaeal and Bacterial Type Strains, Phase II (KMG-II): from individual species to whole genera.</title>
        <authorList>
            <person name="Goeker M."/>
        </authorList>
    </citation>
    <scope>NUCLEOTIDE SEQUENCE [LARGE SCALE GENOMIC DNA]</scope>
    <source>
        <strain evidence="3 4">DSM 44720</strain>
    </source>
</reference>
<evidence type="ECO:0000256" key="1">
    <source>
        <dbReference type="SAM" id="Phobius"/>
    </source>
</evidence>